<protein>
    <submittedName>
        <fullName evidence="3">Uncharacterized protein</fullName>
    </submittedName>
</protein>
<comment type="caution">
    <text evidence="3">The sequence shown here is derived from an EMBL/GenBank/DDBJ whole genome shotgun (WGS) entry which is preliminary data.</text>
</comment>
<feature type="region of interest" description="Disordered" evidence="1">
    <location>
        <begin position="42"/>
        <end position="64"/>
    </location>
</feature>
<evidence type="ECO:0000313" key="3">
    <source>
        <dbReference type="EMBL" id="KAG9247831.1"/>
    </source>
</evidence>
<keyword evidence="2" id="KW-0812">Transmembrane</keyword>
<accession>A0A9P8CJR9</accession>
<proteinExistence type="predicted"/>
<organism evidence="3 4">
    <name type="scientific">Calycina marina</name>
    <dbReference type="NCBI Taxonomy" id="1763456"/>
    <lineage>
        <taxon>Eukaryota</taxon>
        <taxon>Fungi</taxon>
        <taxon>Dikarya</taxon>
        <taxon>Ascomycota</taxon>
        <taxon>Pezizomycotina</taxon>
        <taxon>Leotiomycetes</taxon>
        <taxon>Helotiales</taxon>
        <taxon>Pezizellaceae</taxon>
        <taxon>Calycina</taxon>
    </lineage>
</organism>
<dbReference type="AlphaFoldDB" id="A0A9P8CJR9"/>
<dbReference type="EMBL" id="MU253762">
    <property type="protein sequence ID" value="KAG9247831.1"/>
    <property type="molecule type" value="Genomic_DNA"/>
</dbReference>
<evidence type="ECO:0000313" key="4">
    <source>
        <dbReference type="Proteomes" id="UP000887226"/>
    </source>
</evidence>
<sequence length="170" mass="18750">MEPEADMHFVSFAAALEPRCNTQGVVDIGSQTSCGIHQELTIPFGSTRGNPRRGSRASSPASPKTTLNVEQLNMAVHQIGQAMALKIIIMLIGFYTLLFIPKRSFIFENSQGYWPGYLEKLCLLGCLGIQVILLSRLLVSRHHTIALRPIMLQAFLSTRCGGETREVFGT</sequence>
<name>A0A9P8CJR9_9HELO</name>
<keyword evidence="4" id="KW-1185">Reference proteome</keyword>
<evidence type="ECO:0000256" key="2">
    <source>
        <dbReference type="SAM" id="Phobius"/>
    </source>
</evidence>
<keyword evidence="2" id="KW-1133">Transmembrane helix</keyword>
<feature type="transmembrane region" description="Helical" evidence="2">
    <location>
        <begin position="83"/>
        <end position="101"/>
    </location>
</feature>
<keyword evidence="2" id="KW-0472">Membrane</keyword>
<dbReference type="Proteomes" id="UP000887226">
    <property type="component" value="Unassembled WGS sequence"/>
</dbReference>
<gene>
    <name evidence="3" type="ORF">BJ878DRAFT_129115</name>
</gene>
<feature type="transmembrane region" description="Helical" evidence="2">
    <location>
        <begin position="121"/>
        <end position="139"/>
    </location>
</feature>
<evidence type="ECO:0000256" key="1">
    <source>
        <dbReference type="SAM" id="MobiDB-lite"/>
    </source>
</evidence>
<reference evidence="3" key="1">
    <citation type="journal article" date="2021" name="IMA Fungus">
        <title>Genomic characterization of three marine fungi, including Emericellopsis atlantica sp. nov. with signatures of a generalist lifestyle and marine biomass degradation.</title>
        <authorList>
            <person name="Hagestad O.C."/>
            <person name="Hou L."/>
            <person name="Andersen J.H."/>
            <person name="Hansen E.H."/>
            <person name="Altermark B."/>
            <person name="Li C."/>
            <person name="Kuhnert E."/>
            <person name="Cox R.J."/>
            <person name="Crous P.W."/>
            <person name="Spatafora J.W."/>
            <person name="Lail K."/>
            <person name="Amirebrahimi M."/>
            <person name="Lipzen A."/>
            <person name="Pangilinan J."/>
            <person name="Andreopoulos W."/>
            <person name="Hayes R.D."/>
            <person name="Ng V."/>
            <person name="Grigoriev I.V."/>
            <person name="Jackson S.A."/>
            <person name="Sutton T.D.S."/>
            <person name="Dobson A.D.W."/>
            <person name="Rama T."/>
        </authorList>
    </citation>
    <scope>NUCLEOTIDE SEQUENCE</scope>
    <source>
        <strain evidence="3">TRa3180A</strain>
    </source>
</reference>